<organism evidence="1 2">
    <name type="scientific">Pluteus cervinus</name>
    <dbReference type="NCBI Taxonomy" id="181527"/>
    <lineage>
        <taxon>Eukaryota</taxon>
        <taxon>Fungi</taxon>
        <taxon>Dikarya</taxon>
        <taxon>Basidiomycota</taxon>
        <taxon>Agaricomycotina</taxon>
        <taxon>Agaricomycetes</taxon>
        <taxon>Agaricomycetidae</taxon>
        <taxon>Agaricales</taxon>
        <taxon>Pluteineae</taxon>
        <taxon>Pluteaceae</taxon>
        <taxon>Pluteus</taxon>
    </lineage>
</organism>
<evidence type="ECO:0000313" key="1">
    <source>
        <dbReference type="EMBL" id="TFK59153.1"/>
    </source>
</evidence>
<protein>
    <submittedName>
        <fullName evidence="1">Uncharacterized protein</fullName>
    </submittedName>
</protein>
<evidence type="ECO:0000313" key="2">
    <source>
        <dbReference type="Proteomes" id="UP000308600"/>
    </source>
</evidence>
<gene>
    <name evidence="1" type="ORF">BDN72DRAFT_781140</name>
</gene>
<dbReference type="EMBL" id="ML209065">
    <property type="protein sequence ID" value="TFK59153.1"/>
    <property type="molecule type" value="Genomic_DNA"/>
</dbReference>
<dbReference type="Proteomes" id="UP000308600">
    <property type="component" value="Unassembled WGS sequence"/>
</dbReference>
<reference evidence="1 2" key="1">
    <citation type="journal article" date="2019" name="Nat. Ecol. Evol.">
        <title>Megaphylogeny resolves global patterns of mushroom evolution.</title>
        <authorList>
            <person name="Varga T."/>
            <person name="Krizsan K."/>
            <person name="Foldi C."/>
            <person name="Dima B."/>
            <person name="Sanchez-Garcia M."/>
            <person name="Sanchez-Ramirez S."/>
            <person name="Szollosi G.J."/>
            <person name="Szarkandi J.G."/>
            <person name="Papp V."/>
            <person name="Albert L."/>
            <person name="Andreopoulos W."/>
            <person name="Angelini C."/>
            <person name="Antonin V."/>
            <person name="Barry K.W."/>
            <person name="Bougher N.L."/>
            <person name="Buchanan P."/>
            <person name="Buyck B."/>
            <person name="Bense V."/>
            <person name="Catcheside P."/>
            <person name="Chovatia M."/>
            <person name="Cooper J."/>
            <person name="Damon W."/>
            <person name="Desjardin D."/>
            <person name="Finy P."/>
            <person name="Geml J."/>
            <person name="Haridas S."/>
            <person name="Hughes K."/>
            <person name="Justo A."/>
            <person name="Karasinski D."/>
            <person name="Kautmanova I."/>
            <person name="Kiss B."/>
            <person name="Kocsube S."/>
            <person name="Kotiranta H."/>
            <person name="LaButti K.M."/>
            <person name="Lechner B.E."/>
            <person name="Liimatainen K."/>
            <person name="Lipzen A."/>
            <person name="Lukacs Z."/>
            <person name="Mihaltcheva S."/>
            <person name="Morgado L.N."/>
            <person name="Niskanen T."/>
            <person name="Noordeloos M.E."/>
            <person name="Ohm R.A."/>
            <person name="Ortiz-Santana B."/>
            <person name="Ovrebo C."/>
            <person name="Racz N."/>
            <person name="Riley R."/>
            <person name="Savchenko A."/>
            <person name="Shiryaev A."/>
            <person name="Soop K."/>
            <person name="Spirin V."/>
            <person name="Szebenyi C."/>
            <person name="Tomsovsky M."/>
            <person name="Tulloss R.E."/>
            <person name="Uehling J."/>
            <person name="Grigoriev I.V."/>
            <person name="Vagvolgyi C."/>
            <person name="Papp T."/>
            <person name="Martin F.M."/>
            <person name="Miettinen O."/>
            <person name="Hibbett D.S."/>
            <person name="Nagy L.G."/>
        </authorList>
    </citation>
    <scope>NUCLEOTIDE SEQUENCE [LARGE SCALE GENOMIC DNA]</scope>
    <source>
        <strain evidence="1 2">NL-1719</strain>
    </source>
</reference>
<accession>A0ACD2ZZX7</accession>
<feature type="non-terminal residue" evidence="1">
    <location>
        <position position="387"/>
    </location>
</feature>
<name>A0ACD2ZZX7_9AGAR</name>
<sequence>MLACRELSIIAERLAEIFNNKIDPFGGVNMVFAGDFAQLPPAIGDDRESLYTRKLPPVAASVPDQRKIAGKALWHQVTTAVILRQNMRQTTQSPDDAKLRTALMNMRYGACTPDDIVFLESRKHSASDPKRPNLTDQRFRNVAIITSYNATKDAINRLGSKRFAMETNQELVKFYSDDVSSFKDGEKSKKPKRKGKKSLNNISPHVQRWLWNQPTSSSDKHIPGCLEVCVGLPVMIRTNLATELCITKGQEGLVHSWISGTGSKGQNILQVLFVRLVDPPQNVQFDGLPENVVPVYKTVTSTLIHLPRGPAIRVSRTQVEVLPNFAMTDYASQGKTRPNNPVDLNSSRTHLHIYTALSRSTSAEGTLILDKIPKEKITGGLTGALRQ</sequence>
<keyword evidence="2" id="KW-1185">Reference proteome</keyword>
<proteinExistence type="predicted"/>